<evidence type="ECO:0000256" key="1">
    <source>
        <dbReference type="SAM" id="MobiDB-lite"/>
    </source>
</evidence>
<evidence type="ECO:0000313" key="3">
    <source>
        <dbReference type="Proteomes" id="UP000887540"/>
    </source>
</evidence>
<feature type="chain" id="PRO_5037322186" evidence="2">
    <location>
        <begin position="23"/>
        <end position="268"/>
    </location>
</feature>
<feature type="region of interest" description="Disordered" evidence="1">
    <location>
        <begin position="48"/>
        <end position="147"/>
    </location>
</feature>
<proteinExistence type="predicted"/>
<keyword evidence="3" id="KW-1185">Reference proteome</keyword>
<organism evidence="3 4">
    <name type="scientific">Acrobeloides nanus</name>
    <dbReference type="NCBI Taxonomy" id="290746"/>
    <lineage>
        <taxon>Eukaryota</taxon>
        <taxon>Metazoa</taxon>
        <taxon>Ecdysozoa</taxon>
        <taxon>Nematoda</taxon>
        <taxon>Chromadorea</taxon>
        <taxon>Rhabditida</taxon>
        <taxon>Tylenchina</taxon>
        <taxon>Cephalobomorpha</taxon>
        <taxon>Cephaloboidea</taxon>
        <taxon>Cephalobidae</taxon>
        <taxon>Acrobeloides</taxon>
    </lineage>
</organism>
<name>A0A914E0C9_9BILA</name>
<feature type="signal peptide" evidence="2">
    <location>
        <begin position="1"/>
        <end position="22"/>
    </location>
</feature>
<sequence>MFSYQIFIQLEVIICFIRVTHWQAWSAGVQPNGQCQCSCAQPQYEPSAAPSQSSYQPAPASTYQPAPSYQPSYQPAPATSYQPSYQPASSYQPSYQSAPATSYQPSYQPAPAPTYQPASSYQPSYQSAPATSYQPSYQPIPSPSSQPIESSSGCATCGNYQQVSAPAPQPCTTCNSPQSQPACSICSSYGLSNLISGRNYGGNSIGNGNCVTVKEGDSMWSICIEQLGITLQECEAKNPEITLGTAIGFLKLIFPNVYGRQDRLKNKI</sequence>
<evidence type="ECO:0000313" key="4">
    <source>
        <dbReference type="WBParaSite" id="ACRNAN_scaffold4665.g24299.t1"/>
    </source>
</evidence>
<feature type="compositionally biased region" description="Low complexity" evidence="1">
    <location>
        <begin position="115"/>
        <end position="137"/>
    </location>
</feature>
<protein>
    <submittedName>
        <fullName evidence="4">LysM domain-containing protein</fullName>
    </submittedName>
</protein>
<reference evidence="4" key="1">
    <citation type="submission" date="2022-11" db="UniProtKB">
        <authorList>
            <consortium name="WormBaseParasite"/>
        </authorList>
    </citation>
    <scope>IDENTIFICATION</scope>
</reference>
<keyword evidence="2" id="KW-0732">Signal</keyword>
<evidence type="ECO:0000256" key="2">
    <source>
        <dbReference type="SAM" id="SignalP"/>
    </source>
</evidence>
<dbReference type="Proteomes" id="UP000887540">
    <property type="component" value="Unplaced"/>
</dbReference>
<accession>A0A914E0C9</accession>
<dbReference type="AlphaFoldDB" id="A0A914E0C9"/>
<dbReference type="WBParaSite" id="ACRNAN_scaffold4665.g24299.t1">
    <property type="protein sequence ID" value="ACRNAN_scaffold4665.g24299.t1"/>
    <property type="gene ID" value="ACRNAN_scaffold4665.g24299"/>
</dbReference>
<feature type="compositionally biased region" description="Low complexity" evidence="1">
    <location>
        <begin position="48"/>
        <end position="107"/>
    </location>
</feature>